<comment type="caution">
    <text evidence="1">The sequence shown here is derived from an EMBL/GenBank/DDBJ whole genome shotgun (WGS) entry which is preliminary data.</text>
</comment>
<organism evidence="1 2">
    <name type="scientific">Pangasianodon gigas</name>
    <name type="common">Mekong giant catfish</name>
    <name type="synonym">Pangasius gigas</name>
    <dbReference type="NCBI Taxonomy" id="30993"/>
    <lineage>
        <taxon>Eukaryota</taxon>
        <taxon>Metazoa</taxon>
        <taxon>Chordata</taxon>
        <taxon>Craniata</taxon>
        <taxon>Vertebrata</taxon>
        <taxon>Euteleostomi</taxon>
        <taxon>Actinopterygii</taxon>
        <taxon>Neopterygii</taxon>
        <taxon>Teleostei</taxon>
        <taxon>Ostariophysi</taxon>
        <taxon>Siluriformes</taxon>
        <taxon>Pangasiidae</taxon>
        <taxon>Pangasianodon</taxon>
    </lineage>
</organism>
<evidence type="ECO:0000313" key="2">
    <source>
        <dbReference type="Proteomes" id="UP000829447"/>
    </source>
</evidence>
<reference evidence="1 2" key="1">
    <citation type="journal article" date="2022" name="bioRxiv">
        <title>An ancient truncated duplication of the anti-Mullerian hormone receptor type 2 gene is a potential conserved master sex determinant in the Pangasiidae catfish family.</title>
        <authorList>
            <person name="Wen M."/>
            <person name="Pan Q."/>
            <person name="Jouanno E."/>
            <person name="Montfort J."/>
            <person name="Zahm M."/>
            <person name="Cabau C."/>
            <person name="Klopp C."/>
            <person name="Iampietro C."/>
            <person name="Roques C."/>
            <person name="Bouchez O."/>
            <person name="Castinel A."/>
            <person name="Donnadieu C."/>
            <person name="Parrinello H."/>
            <person name="Poncet C."/>
            <person name="Belmonte E."/>
            <person name="Gautier V."/>
            <person name="Avarre J.-C."/>
            <person name="Dugue R."/>
            <person name="Gustiano R."/>
            <person name="Ha T.T.T."/>
            <person name="Campet M."/>
            <person name="Sriphairoj K."/>
            <person name="Ribolli J."/>
            <person name="de Almeida F.L."/>
            <person name="Desvignes T."/>
            <person name="Postlethwait J.H."/>
            <person name="Bucao C.F."/>
            <person name="Robinson-Rechavi M."/>
            <person name="Bobe J."/>
            <person name="Herpin A."/>
            <person name="Guiguen Y."/>
        </authorList>
    </citation>
    <scope>NUCLEOTIDE SEQUENCE [LARGE SCALE GENOMIC DNA]</scope>
    <source>
        <strain evidence="1">YG-Dec2019</strain>
    </source>
</reference>
<proteinExistence type="predicted"/>
<protein>
    <submittedName>
        <fullName evidence="1">Uncharacterized protein</fullName>
    </submittedName>
</protein>
<dbReference type="EMBL" id="CM040479">
    <property type="protein sequence ID" value="MCI4393955.1"/>
    <property type="molecule type" value="Genomic_DNA"/>
</dbReference>
<evidence type="ECO:0000313" key="1">
    <source>
        <dbReference type="EMBL" id="MCI4393955.1"/>
    </source>
</evidence>
<sequence>MGCSYTYNSTNSTVQRAFWSKRLVTDIQPLDLSSDQKYRLRVQYFGEKPHDCGLRLKDVTQEDQGKYYFVLKMSEQFQNKGVCLSVMDGSPESS</sequence>
<keyword evidence="2" id="KW-1185">Reference proteome</keyword>
<gene>
    <name evidence="1" type="ORF">PGIGA_G00163810</name>
</gene>
<accession>A0ACC5XTA7</accession>
<name>A0ACC5XTA7_PANGG</name>
<dbReference type="Proteomes" id="UP000829447">
    <property type="component" value="Linkage Group LG26"/>
</dbReference>